<dbReference type="PANTHER" id="PTHR30572">
    <property type="entry name" value="MEMBRANE COMPONENT OF TRANSPORTER-RELATED"/>
    <property type="match status" value="1"/>
</dbReference>
<dbReference type="RefSeq" id="WP_073230572.1">
    <property type="nucleotide sequence ID" value="NZ_FQUQ01000002.1"/>
</dbReference>
<dbReference type="InterPro" id="IPR025857">
    <property type="entry name" value="MacB_PCD"/>
</dbReference>
<dbReference type="Proteomes" id="UP000184287">
    <property type="component" value="Unassembled WGS sequence"/>
</dbReference>
<sequence length="792" mass="89225">MFRLNLKIALRNLLRNKGFTLINIGGLAIGMSCCLMFLLYVNYEWSYDKQYRAVDRIYGVYKNYRSSDQTFTYGITGDALPNTLAPAVLQTIPEIEQASRVVRRWGVLFNYEHSTFKKNVSYVDPSFLKILDYKFIKGDAVAALADPNSILITESTAKKLFGDIDPIGKSIKWDNRKDLQVTAVIADPPRNQTYQFDVLMSWEFFEQENSFVKTSGWGAGFCNTIILLKENSNADQVDTQIRKLFKLNEENTRSEAFLFPLTKGHLYNKFENGIQDGGKIGQIKLFLFLAFSVLLIACINYMNLSTARSEKRAREVGVRKTLGSSRIAIAIQFFTESILLSFVAILIAFVLTEASLPYFNHLLEINMSINYSSPVLWIVLLFLLFFTGVIAGSYPSFYLSSFIPVKVLKGFNNAGRSSLPVRKILVVLQFGFSICMIISAIIIYGQISFIRNKPLGFDQHNLVQIDRSGELKKYSKTELFKAELLKSGAILSATEMSNGLTNGGNSTSSFEWPGKLPDENIVMNFREVGYDFSKTIGARMLLGRDFSRKFGSDSLGVVLNESTVKAMRLKNPVGTRIKWEGINYTVIGVVKDYTYESAVFKVAPTLFFCNLNEINTILLRLNPVKSLSKSLKLIIELGAVIDPAYPVEPQFISQSMEDKFKNERLIGVLSNLFGGFAIFISCLGLLGLALYMAEQRSKEISIRKVLGADLKSILVLLNKDFIKLVLIANLIAFPVAYIFASKWLQKYDYKIDITLWPFLLALFLSLLIALITISLQTFKVARANPVDALKYE</sequence>
<dbReference type="GO" id="GO:0022857">
    <property type="term" value="F:transmembrane transporter activity"/>
    <property type="evidence" value="ECO:0007669"/>
    <property type="project" value="TreeGrafter"/>
</dbReference>
<keyword evidence="3 6" id="KW-0812">Transmembrane</keyword>
<comment type="subcellular location">
    <subcellularLocation>
        <location evidence="1">Cell membrane</location>
        <topology evidence="1">Multi-pass membrane protein</topology>
    </subcellularLocation>
</comment>
<evidence type="ECO:0000313" key="9">
    <source>
        <dbReference type="EMBL" id="SHF25105.1"/>
    </source>
</evidence>
<keyword evidence="2" id="KW-1003">Cell membrane</keyword>
<evidence type="ECO:0000256" key="2">
    <source>
        <dbReference type="ARBA" id="ARBA00022475"/>
    </source>
</evidence>
<evidence type="ECO:0000256" key="5">
    <source>
        <dbReference type="ARBA" id="ARBA00023136"/>
    </source>
</evidence>
<feature type="domain" description="ABC3 transporter permease C-terminal" evidence="7">
    <location>
        <begin position="288"/>
        <end position="399"/>
    </location>
</feature>
<dbReference type="InterPro" id="IPR003838">
    <property type="entry name" value="ABC3_permease_C"/>
</dbReference>
<feature type="transmembrane region" description="Helical" evidence="6">
    <location>
        <begin position="424"/>
        <end position="445"/>
    </location>
</feature>
<dbReference type="PROSITE" id="PS51257">
    <property type="entry name" value="PROKAR_LIPOPROTEIN"/>
    <property type="match status" value="1"/>
</dbReference>
<protein>
    <submittedName>
        <fullName evidence="9">FtsX-like permease family protein</fullName>
    </submittedName>
</protein>
<evidence type="ECO:0000256" key="6">
    <source>
        <dbReference type="SAM" id="Phobius"/>
    </source>
</evidence>
<keyword evidence="10" id="KW-1185">Reference proteome</keyword>
<evidence type="ECO:0000256" key="1">
    <source>
        <dbReference type="ARBA" id="ARBA00004651"/>
    </source>
</evidence>
<proteinExistence type="predicted"/>
<evidence type="ECO:0000259" key="7">
    <source>
        <dbReference type="Pfam" id="PF02687"/>
    </source>
</evidence>
<dbReference type="OrthoDB" id="1451596at2"/>
<feature type="domain" description="MacB-like periplasmic core" evidence="8">
    <location>
        <begin position="20"/>
        <end position="243"/>
    </location>
</feature>
<feature type="transmembrane region" description="Helical" evidence="6">
    <location>
        <begin position="721"/>
        <end position="740"/>
    </location>
</feature>
<dbReference type="GO" id="GO:0005886">
    <property type="term" value="C:plasma membrane"/>
    <property type="evidence" value="ECO:0007669"/>
    <property type="project" value="UniProtKB-SubCell"/>
</dbReference>
<dbReference type="Pfam" id="PF12704">
    <property type="entry name" value="MacB_PCD"/>
    <property type="match status" value="2"/>
</dbReference>
<dbReference type="STRING" id="288992.SAMN04488522_102582"/>
<reference evidence="10" key="1">
    <citation type="submission" date="2016-11" db="EMBL/GenBank/DDBJ databases">
        <authorList>
            <person name="Varghese N."/>
            <person name="Submissions S."/>
        </authorList>
    </citation>
    <scope>NUCLEOTIDE SEQUENCE [LARGE SCALE GENOMIC DNA]</scope>
    <source>
        <strain evidence="10">DSM 16990</strain>
    </source>
</reference>
<evidence type="ECO:0000256" key="4">
    <source>
        <dbReference type="ARBA" id="ARBA00022989"/>
    </source>
</evidence>
<dbReference type="EMBL" id="FQUQ01000002">
    <property type="protein sequence ID" value="SHF25105.1"/>
    <property type="molecule type" value="Genomic_DNA"/>
</dbReference>
<name>A0A1M5A4G5_9SPHI</name>
<feature type="transmembrane region" description="Helical" evidence="6">
    <location>
        <begin position="285"/>
        <end position="306"/>
    </location>
</feature>
<gene>
    <name evidence="9" type="ORF">SAMN04488522_102582</name>
</gene>
<keyword evidence="4 6" id="KW-1133">Transmembrane helix</keyword>
<organism evidence="9 10">
    <name type="scientific">Pedobacter caeni</name>
    <dbReference type="NCBI Taxonomy" id="288992"/>
    <lineage>
        <taxon>Bacteria</taxon>
        <taxon>Pseudomonadati</taxon>
        <taxon>Bacteroidota</taxon>
        <taxon>Sphingobacteriia</taxon>
        <taxon>Sphingobacteriales</taxon>
        <taxon>Sphingobacteriaceae</taxon>
        <taxon>Pedobacter</taxon>
    </lineage>
</organism>
<feature type="transmembrane region" description="Helical" evidence="6">
    <location>
        <begin position="327"/>
        <end position="351"/>
    </location>
</feature>
<dbReference type="Pfam" id="PF02687">
    <property type="entry name" value="FtsX"/>
    <property type="match status" value="2"/>
</dbReference>
<evidence type="ECO:0000313" key="10">
    <source>
        <dbReference type="Proteomes" id="UP000184287"/>
    </source>
</evidence>
<feature type="transmembrane region" description="Helical" evidence="6">
    <location>
        <begin position="375"/>
        <end position="403"/>
    </location>
</feature>
<feature type="transmembrane region" description="Helical" evidence="6">
    <location>
        <begin position="21"/>
        <end position="43"/>
    </location>
</feature>
<feature type="transmembrane region" description="Helical" evidence="6">
    <location>
        <begin position="672"/>
        <end position="693"/>
    </location>
</feature>
<keyword evidence="5 6" id="KW-0472">Membrane</keyword>
<dbReference type="AlphaFoldDB" id="A0A1M5A4G5"/>
<evidence type="ECO:0000259" key="8">
    <source>
        <dbReference type="Pfam" id="PF12704"/>
    </source>
</evidence>
<dbReference type="InterPro" id="IPR050250">
    <property type="entry name" value="Macrolide_Exporter_MacB"/>
</dbReference>
<accession>A0A1M5A4G5</accession>
<evidence type="ECO:0000256" key="3">
    <source>
        <dbReference type="ARBA" id="ARBA00022692"/>
    </source>
</evidence>
<feature type="transmembrane region" description="Helical" evidence="6">
    <location>
        <begin position="755"/>
        <end position="775"/>
    </location>
</feature>
<dbReference type="PANTHER" id="PTHR30572:SF18">
    <property type="entry name" value="ABC-TYPE MACROLIDE FAMILY EXPORT SYSTEM PERMEASE COMPONENT 2"/>
    <property type="match status" value="1"/>
</dbReference>
<feature type="domain" description="MacB-like periplasmic core" evidence="8">
    <location>
        <begin position="482"/>
        <end position="601"/>
    </location>
</feature>
<feature type="domain" description="ABC3 transporter permease C-terminal" evidence="7">
    <location>
        <begin position="672"/>
        <end position="785"/>
    </location>
</feature>